<dbReference type="AlphaFoldDB" id="A0AAE3ZCE3"/>
<organism evidence="2 3">
    <name type="scientific">Haloactinomyces albus</name>
    <dbReference type="NCBI Taxonomy" id="1352928"/>
    <lineage>
        <taxon>Bacteria</taxon>
        <taxon>Bacillati</taxon>
        <taxon>Actinomycetota</taxon>
        <taxon>Actinomycetes</taxon>
        <taxon>Actinopolysporales</taxon>
        <taxon>Actinopolysporaceae</taxon>
        <taxon>Haloactinomyces</taxon>
    </lineage>
</organism>
<dbReference type="PANTHER" id="PTHR46623">
    <property type="entry name" value="CARBOXYMETHYLENEBUTENOLIDASE-RELATED"/>
    <property type="match status" value="1"/>
</dbReference>
<accession>A0AAE3ZCE3</accession>
<evidence type="ECO:0000259" key="1">
    <source>
        <dbReference type="Pfam" id="PF01738"/>
    </source>
</evidence>
<gene>
    <name evidence="2" type="ORF">JOF55_001307</name>
</gene>
<name>A0AAE3ZCE3_9ACTN</name>
<dbReference type="InterPro" id="IPR051049">
    <property type="entry name" value="Dienelactone_hydrolase-like"/>
</dbReference>
<dbReference type="InterPro" id="IPR029058">
    <property type="entry name" value="AB_hydrolase_fold"/>
</dbReference>
<feature type="domain" description="Dienelactone hydrolase" evidence="1">
    <location>
        <begin position="5"/>
        <end position="189"/>
    </location>
</feature>
<dbReference type="Gene3D" id="3.40.50.1820">
    <property type="entry name" value="alpha/beta hydrolase"/>
    <property type="match status" value="1"/>
</dbReference>
<dbReference type="Pfam" id="PF01738">
    <property type="entry name" value="DLH"/>
    <property type="match status" value="1"/>
</dbReference>
<dbReference type="InterPro" id="IPR002925">
    <property type="entry name" value="Dienelactn_hydro"/>
</dbReference>
<keyword evidence="3" id="KW-1185">Reference proteome</keyword>
<keyword evidence="2" id="KW-0378">Hydrolase</keyword>
<proteinExistence type="predicted"/>
<dbReference type="RefSeq" id="WP_310271039.1">
    <property type="nucleotide sequence ID" value="NZ_JAVDXW010000001.1"/>
</dbReference>
<dbReference type="GO" id="GO:0016787">
    <property type="term" value="F:hydrolase activity"/>
    <property type="evidence" value="ECO:0007669"/>
    <property type="project" value="UniProtKB-KW"/>
</dbReference>
<reference evidence="2" key="1">
    <citation type="submission" date="2023-07" db="EMBL/GenBank/DDBJ databases">
        <title>Sequencing the genomes of 1000 actinobacteria strains.</title>
        <authorList>
            <person name="Klenk H.-P."/>
        </authorList>
    </citation>
    <scope>NUCLEOTIDE SEQUENCE</scope>
    <source>
        <strain evidence="2">DSM 45977</strain>
    </source>
</reference>
<dbReference type="PANTHER" id="PTHR46623:SF6">
    <property type="entry name" value="ALPHA_BETA-HYDROLASES SUPERFAMILY PROTEIN"/>
    <property type="match status" value="1"/>
</dbReference>
<dbReference type="Proteomes" id="UP001180845">
    <property type="component" value="Unassembled WGS sequence"/>
</dbReference>
<sequence>MADIALFHSVLGVRPGVLDAADRLRAAGHEVLTVDQYDGRVFDDYEEASAFAERIGYPELMRRAAAATDALPDGFIAAGFSNGGGMSEYVASVRPVSGVLMLSGALPLRMLGQQNWPAHVPAQIHYTRDDPFRRQNFIDAVVEEVQAAEADVAVFDYLGAGHLFTDSSLPTEFDAASAELLWQRVLDFCDDLGA</sequence>
<protein>
    <submittedName>
        <fullName evidence="2">Dienelactone hydrolase</fullName>
    </submittedName>
</protein>
<dbReference type="EMBL" id="JAVDXW010000001">
    <property type="protein sequence ID" value="MDR7301126.1"/>
    <property type="molecule type" value="Genomic_DNA"/>
</dbReference>
<evidence type="ECO:0000313" key="3">
    <source>
        <dbReference type="Proteomes" id="UP001180845"/>
    </source>
</evidence>
<dbReference type="SUPFAM" id="SSF53474">
    <property type="entry name" value="alpha/beta-Hydrolases"/>
    <property type="match status" value="1"/>
</dbReference>
<evidence type="ECO:0000313" key="2">
    <source>
        <dbReference type="EMBL" id="MDR7301126.1"/>
    </source>
</evidence>
<comment type="caution">
    <text evidence="2">The sequence shown here is derived from an EMBL/GenBank/DDBJ whole genome shotgun (WGS) entry which is preliminary data.</text>
</comment>